<accession>A0A0F9MAI9</accession>
<comment type="caution">
    <text evidence="1">The sequence shown here is derived from an EMBL/GenBank/DDBJ whole genome shotgun (WGS) entry which is preliminary data.</text>
</comment>
<proteinExistence type="predicted"/>
<name>A0A0F9MAI9_9ZZZZ</name>
<reference evidence="1" key="1">
    <citation type="journal article" date="2015" name="Nature">
        <title>Complex archaea that bridge the gap between prokaryotes and eukaryotes.</title>
        <authorList>
            <person name="Spang A."/>
            <person name="Saw J.H."/>
            <person name="Jorgensen S.L."/>
            <person name="Zaremba-Niedzwiedzka K."/>
            <person name="Martijn J."/>
            <person name="Lind A.E."/>
            <person name="van Eijk R."/>
            <person name="Schleper C."/>
            <person name="Guy L."/>
            <person name="Ettema T.J."/>
        </authorList>
    </citation>
    <scope>NUCLEOTIDE SEQUENCE</scope>
</reference>
<gene>
    <name evidence="1" type="ORF">LCGC14_1114600</name>
</gene>
<protein>
    <submittedName>
        <fullName evidence="1">Uncharacterized protein</fullName>
    </submittedName>
</protein>
<sequence length="99" mass="10814">MNKVQVQSNMGDGEAIVAEGKTLQRSQIGFTTAVTVQKPRQRAEVLKACEEEATLAGDDFLYAWPVKDKNGKTKTIEGESVQLVLSGIRNWGNCGVLFN</sequence>
<dbReference type="AlphaFoldDB" id="A0A0F9MAI9"/>
<dbReference type="EMBL" id="LAZR01005112">
    <property type="protein sequence ID" value="KKN02754.1"/>
    <property type="molecule type" value="Genomic_DNA"/>
</dbReference>
<evidence type="ECO:0000313" key="1">
    <source>
        <dbReference type="EMBL" id="KKN02754.1"/>
    </source>
</evidence>
<organism evidence="1">
    <name type="scientific">marine sediment metagenome</name>
    <dbReference type="NCBI Taxonomy" id="412755"/>
    <lineage>
        <taxon>unclassified sequences</taxon>
        <taxon>metagenomes</taxon>
        <taxon>ecological metagenomes</taxon>
    </lineage>
</organism>
<feature type="non-terminal residue" evidence="1">
    <location>
        <position position="99"/>
    </location>
</feature>